<dbReference type="EMBL" id="JAOQJL010000030">
    <property type="protein sequence ID" value="MCU6766414.1"/>
    <property type="molecule type" value="Genomic_DNA"/>
</dbReference>
<keyword evidence="9" id="KW-1133">Transmembrane helix</keyword>
<keyword evidence="9" id="KW-0472">Membrane</keyword>
<dbReference type="PANTHER" id="PTHR24363">
    <property type="entry name" value="SERINE/THREONINE PROTEIN KINASE"/>
    <property type="match status" value="1"/>
</dbReference>
<keyword evidence="3" id="KW-0808">Transferase</keyword>
<evidence type="ECO:0000256" key="1">
    <source>
        <dbReference type="ARBA" id="ARBA00012513"/>
    </source>
</evidence>
<name>A0ABT2TW20_9FIRM</name>
<evidence type="ECO:0000256" key="3">
    <source>
        <dbReference type="ARBA" id="ARBA00022679"/>
    </source>
</evidence>
<reference evidence="11 12" key="1">
    <citation type="journal article" date="2021" name="ISME Commun">
        <title>Automated analysis of genomic sequences facilitates high-throughput and comprehensive description of bacteria.</title>
        <authorList>
            <person name="Hitch T.C.A."/>
        </authorList>
    </citation>
    <scope>NUCLEOTIDE SEQUENCE [LARGE SCALE GENOMIC DNA]</scope>
    <source>
        <strain evidence="11 12">Sanger_23</strain>
    </source>
</reference>
<keyword evidence="12" id="KW-1185">Reference proteome</keyword>
<keyword evidence="4" id="KW-0547">Nucleotide-binding</keyword>
<dbReference type="Gene3D" id="1.10.510.10">
    <property type="entry name" value="Transferase(Phosphotransferase) domain 1"/>
    <property type="match status" value="1"/>
</dbReference>
<evidence type="ECO:0000313" key="11">
    <source>
        <dbReference type="EMBL" id="MCU6766414.1"/>
    </source>
</evidence>
<dbReference type="CDD" id="cd14014">
    <property type="entry name" value="STKc_PknB_like"/>
    <property type="match status" value="1"/>
</dbReference>
<dbReference type="EC" id="2.7.11.1" evidence="1"/>
<dbReference type="InterPro" id="IPR000719">
    <property type="entry name" value="Prot_kinase_dom"/>
</dbReference>
<keyword evidence="6" id="KW-0067">ATP-binding</keyword>
<dbReference type="SUPFAM" id="SSF56112">
    <property type="entry name" value="Protein kinase-like (PK-like)"/>
    <property type="match status" value="1"/>
</dbReference>
<dbReference type="Proteomes" id="UP001652409">
    <property type="component" value="Unassembled WGS sequence"/>
</dbReference>
<dbReference type="InterPro" id="IPR008271">
    <property type="entry name" value="Ser/Thr_kinase_AS"/>
</dbReference>
<proteinExistence type="predicted"/>
<evidence type="ECO:0000256" key="2">
    <source>
        <dbReference type="ARBA" id="ARBA00022527"/>
    </source>
</evidence>
<evidence type="ECO:0000256" key="7">
    <source>
        <dbReference type="ARBA" id="ARBA00047899"/>
    </source>
</evidence>
<comment type="catalytic activity">
    <reaction evidence="7">
        <text>L-threonyl-[protein] + ATP = O-phospho-L-threonyl-[protein] + ADP + H(+)</text>
        <dbReference type="Rhea" id="RHEA:46608"/>
        <dbReference type="Rhea" id="RHEA-COMP:11060"/>
        <dbReference type="Rhea" id="RHEA-COMP:11605"/>
        <dbReference type="ChEBI" id="CHEBI:15378"/>
        <dbReference type="ChEBI" id="CHEBI:30013"/>
        <dbReference type="ChEBI" id="CHEBI:30616"/>
        <dbReference type="ChEBI" id="CHEBI:61977"/>
        <dbReference type="ChEBI" id="CHEBI:456216"/>
        <dbReference type="EC" id="2.7.11.1"/>
    </reaction>
</comment>
<dbReference type="PANTHER" id="PTHR24363:SF0">
    <property type="entry name" value="SERINE_THREONINE KINASE LIKE DOMAIN CONTAINING 1"/>
    <property type="match status" value="1"/>
</dbReference>
<evidence type="ECO:0000256" key="5">
    <source>
        <dbReference type="ARBA" id="ARBA00022777"/>
    </source>
</evidence>
<dbReference type="PROSITE" id="PS00108">
    <property type="entry name" value="PROTEIN_KINASE_ST"/>
    <property type="match status" value="1"/>
</dbReference>
<evidence type="ECO:0000256" key="6">
    <source>
        <dbReference type="ARBA" id="ARBA00022840"/>
    </source>
</evidence>
<comment type="catalytic activity">
    <reaction evidence="8">
        <text>L-seryl-[protein] + ATP = O-phospho-L-seryl-[protein] + ADP + H(+)</text>
        <dbReference type="Rhea" id="RHEA:17989"/>
        <dbReference type="Rhea" id="RHEA-COMP:9863"/>
        <dbReference type="Rhea" id="RHEA-COMP:11604"/>
        <dbReference type="ChEBI" id="CHEBI:15378"/>
        <dbReference type="ChEBI" id="CHEBI:29999"/>
        <dbReference type="ChEBI" id="CHEBI:30616"/>
        <dbReference type="ChEBI" id="CHEBI:83421"/>
        <dbReference type="ChEBI" id="CHEBI:456216"/>
        <dbReference type="EC" id="2.7.11.1"/>
    </reaction>
</comment>
<dbReference type="RefSeq" id="WP_262583012.1">
    <property type="nucleotide sequence ID" value="NZ_JAOQJL010000030.1"/>
</dbReference>
<evidence type="ECO:0000256" key="8">
    <source>
        <dbReference type="ARBA" id="ARBA00048679"/>
    </source>
</evidence>
<comment type="caution">
    <text evidence="11">The sequence shown here is derived from an EMBL/GenBank/DDBJ whole genome shotgun (WGS) entry which is preliminary data.</text>
</comment>
<gene>
    <name evidence="11" type="ORF">OCV61_13500</name>
</gene>
<protein>
    <recommendedName>
        <fullName evidence="1">non-specific serine/threonine protein kinase</fullName>
        <ecNumber evidence="1">2.7.11.1</ecNumber>
    </recommendedName>
</protein>
<feature type="domain" description="Protein kinase" evidence="10">
    <location>
        <begin position="5"/>
        <end position="328"/>
    </location>
</feature>
<accession>A0ABT2TW20</accession>
<evidence type="ECO:0000313" key="12">
    <source>
        <dbReference type="Proteomes" id="UP001652409"/>
    </source>
</evidence>
<evidence type="ECO:0000259" key="10">
    <source>
        <dbReference type="PROSITE" id="PS50011"/>
    </source>
</evidence>
<sequence length="342" mass="39882">MKGRYCILEQIRAGGEGTLYLARDLELGCLWAVKEIPVSHKKEAKLLRLLEHPYMPRMIDYIEKEDYCYLVMEFIQGKSLEEWIKEGRHFSEEELLSFGIMIAQVLGYLHSRKPPVYYGDLKPGNLMLTENGKLYLVDFGSAVQSYSRQQKECWGTMGYASPEQMKGQICEKSDIFTMGKTLQALLTANLAKYIMYDPLFLWFLFRCCRKKEIYRYKNMQEVEKVLKRIQKKKGKGRYAMAVAGITVLGLVAFGILLTGESKIPEFRERLTQVTDVYYQIEFQNETRNKRTEAVKKVRDQLQEMLTLYTKKDEQEHVLQMLRANEELFELLESEKGQEGGGK</sequence>
<dbReference type="GO" id="GO:0004674">
    <property type="term" value="F:protein serine/threonine kinase activity"/>
    <property type="evidence" value="ECO:0007669"/>
    <property type="project" value="UniProtKB-KW"/>
</dbReference>
<keyword evidence="2 11" id="KW-0723">Serine/threonine-protein kinase</keyword>
<evidence type="ECO:0000256" key="4">
    <source>
        <dbReference type="ARBA" id="ARBA00022741"/>
    </source>
</evidence>
<dbReference type="PROSITE" id="PS50011">
    <property type="entry name" value="PROTEIN_KINASE_DOM"/>
    <property type="match status" value="1"/>
</dbReference>
<keyword evidence="9" id="KW-0812">Transmembrane</keyword>
<organism evidence="11 12">
    <name type="scientific">Blautia ammoniilytica</name>
    <dbReference type="NCBI Taxonomy" id="2981782"/>
    <lineage>
        <taxon>Bacteria</taxon>
        <taxon>Bacillati</taxon>
        <taxon>Bacillota</taxon>
        <taxon>Clostridia</taxon>
        <taxon>Lachnospirales</taxon>
        <taxon>Lachnospiraceae</taxon>
        <taxon>Blautia</taxon>
    </lineage>
</organism>
<feature type="transmembrane region" description="Helical" evidence="9">
    <location>
        <begin position="238"/>
        <end position="257"/>
    </location>
</feature>
<evidence type="ECO:0000256" key="9">
    <source>
        <dbReference type="SAM" id="Phobius"/>
    </source>
</evidence>
<keyword evidence="5 11" id="KW-0418">Kinase</keyword>
<dbReference type="InterPro" id="IPR011009">
    <property type="entry name" value="Kinase-like_dom_sf"/>
</dbReference>
<dbReference type="Pfam" id="PF00069">
    <property type="entry name" value="Pkinase"/>
    <property type="match status" value="1"/>
</dbReference>
<dbReference type="SMART" id="SM00220">
    <property type="entry name" value="S_TKc"/>
    <property type="match status" value="1"/>
</dbReference>